<protein>
    <submittedName>
        <fullName evidence="4">TetR/AcrR family transcriptional regulator</fullName>
    </submittedName>
</protein>
<accession>A0ABZ1YT20</accession>
<dbReference type="SUPFAM" id="SSF46689">
    <property type="entry name" value="Homeodomain-like"/>
    <property type="match status" value="1"/>
</dbReference>
<organism evidence="4 5">
    <name type="scientific">Nocardia vinacea</name>
    <dbReference type="NCBI Taxonomy" id="96468"/>
    <lineage>
        <taxon>Bacteria</taxon>
        <taxon>Bacillati</taxon>
        <taxon>Actinomycetota</taxon>
        <taxon>Actinomycetes</taxon>
        <taxon>Mycobacteriales</taxon>
        <taxon>Nocardiaceae</taxon>
        <taxon>Nocardia</taxon>
    </lineage>
</organism>
<dbReference type="Pfam" id="PF00440">
    <property type="entry name" value="TetR_N"/>
    <property type="match status" value="1"/>
</dbReference>
<sequence>MGRQSRAALQQRNRDRVLAAAKAEFAERGFRGATVDDIAERADLTRGAVYSNFAGKRALYLAVLAAEAEGAPELLDGRPARTPVAAIGRFARTWVDRLPGSANYPVAGVSQLHSPMLAHDLIPELVVDECLRGSFVQLIKLDAILLGLALAGLDGSGGSVLPGRWLGIAESVITLLYGATQLSFVAPEFVDRAKVIAACEQMVHHRIDDTTRATADTVAVAGVDEPWTPPPCRDLVHTVAADLSGVNVVAVLGMNKLGAVADILRDQPSGGRTTIAMATADGTEVAQLARLAVSDISRSLRAAFPCPAVPGMQVVLDESGKLARACGVDIVDDDTESAVYIDGEQIVARAKGAGACQALAKTFGTLEDLRSVRSR</sequence>
<dbReference type="PROSITE" id="PS50977">
    <property type="entry name" value="HTH_TETR_2"/>
    <property type="match status" value="1"/>
</dbReference>
<gene>
    <name evidence="4" type="ORF">OG563_45125</name>
</gene>
<feature type="domain" description="HTH tetR-type" evidence="3">
    <location>
        <begin position="11"/>
        <end position="71"/>
    </location>
</feature>
<dbReference type="PANTHER" id="PTHR30055">
    <property type="entry name" value="HTH-TYPE TRANSCRIPTIONAL REGULATOR RUTR"/>
    <property type="match status" value="1"/>
</dbReference>
<dbReference type="PANTHER" id="PTHR30055:SF226">
    <property type="entry name" value="HTH-TYPE TRANSCRIPTIONAL REGULATOR PKSA"/>
    <property type="match status" value="1"/>
</dbReference>
<keyword evidence="5" id="KW-1185">Reference proteome</keyword>
<dbReference type="PRINTS" id="PR00455">
    <property type="entry name" value="HTHTETR"/>
</dbReference>
<name>A0ABZ1YT20_9NOCA</name>
<evidence type="ECO:0000313" key="5">
    <source>
        <dbReference type="Proteomes" id="UP001432062"/>
    </source>
</evidence>
<evidence type="ECO:0000259" key="3">
    <source>
        <dbReference type="PROSITE" id="PS50977"/>
    </source>
</evidence>
<keyword evidence="1 2" id="KW-0238">DNA-binding</keyword>
<evidence type="ECO:0000313" key="4">
    <source>
        <dbReference type="EMBL" id="WUV46171.1"/>
    </source>
</evidence>
<reference evidence="4" key="1">
    <citation type="submission" date="2022-10" db="EMBL/GenBank/DDBJ databases">
        <title>The complete genomes of actinobacterial strains from the NBC collection.</title>
        <authorList>
            <person name="Joergensen T.S."/>
            <person name="Alvarez Arevalo M."/>
            <person name="Sterndorff E.B."/>
            <person name="Faurdal D."/>
            <person name="Vuksanovic O."/>
            <person name="Mourched A.-S."/>
            <person name="Charusanti P."/>
            <person name="Shaw S."/>
            <person name="Blin K."/>
            <person name="Weber T."/>
        </authorList>
    </citation>
    <scope>NUCLEOTIDE SEQUENCE</scope>
    <source>
        <strain evidence="4">NBC_01482</strain>
    </source>
</reference>
<dbReference type="InterPro" id="IPR050109">
    <property type="entry name" value="HTH-type_TetR-like_transc_reg"/>
</dbReference>
<feature type="DNA-binding region" description="H-T-H motif" evidence="2">
    <location>
        <begin position="34"/>
        <end position="53"/>
    </location>
</feature>
<dbReference type="InterPro" id="IPR001647">
    <property type="entry name" value="HTH_TetR"/>
</dbReference>
<dbReference type="Gene3D" id="1.10.357.10">
    <property type="entry name" value="Tetracycline Repressor, domain 2"/>
    <property type="match status" value="1"/>
</dbReference>
<proteinExistence type="predicted"/>
<dbReference type="InterPro" id="IPR009057">
    <property type="entry name" value="Homeodomain-like_sf"/>
</dbReference>
<dbReference type="EMBL" id="CP109441">
    <property type="protein sequence ID" value="WUV46171.1"/>
    <property type="molecule type" value="Genomic_DNA"/>
</dbReference>
<evidence type="ECO:0000256" key="2">
    <source>
        <dbReference type="PROSITE-ProRule" id="PRU00335"/>
    </source>
</evidence>
<evidence type="ECO:0000256" key="1">
    <source>
        <dbReference type="ARBA" id="ARBA00023125"/>
    </source>
</evidence>
<dbReference type="RefSeq" id="WP_327099426.1">
    <property type="nucleotide sequence ID" value="NZ_CP109149.1"/>
</dbReference>
<dbReference type="Proteomes" id="UP001432062">
    <property type="component" value="Chromosome"/>
</dbReference>